<dbReference type="AlphaFoldDB" id="A0A392PEY5"/>
<protein>
    <submittedName>
        <fullName evidence="2">Serine carboxypeptidase-like 45-like</fullName>
    </submittedName>
</protein>
<sequence length="100" mass="10877">MCKRHFMQSLSEFASGMSAATSFAIADASNVLDYDVLNLEVPTLPVVGSLIKAGVRVLIYSGDQDSVIPLTGSRTLVQKLGRQLGLNTTVPYRVWFEGQQ</sequence>
<dbReference type="InterPro" id="IPR001563">
    <property type="entry name" value="Peptidase_S10"/>
</dbReference>
<feature type="non-terminal residue" evidence="2">
    <location>
        <position position="100"/>
    </location>
</feature>
<comment type="similarity">
    <text evidence="1">Belongs to the peptidase S10 family.</text>
</comment>
<dbReference type="SUPFAM" id="SSF53474">
    <property type="entry name" value="alpha/beta-Hydrolases"/>
    <property type="match status" value="1"/>
</dbReference>
<keyword evidence="3" id="KW-1185">Reference proteome</keyword>
<dbReference type="GO" id="GO:0004185">
    <property type="term" value="F:serine-type carboxypeptidase activity"/>
    <property type="evidence" value="ECO:0007669"/>
    <property type="project" value="InterPro"/>
</dbReference>
<dbReference type="GO" id="GO:0006508">
    <property type="term" value="P:proteolysis"/>
    <property type="evidence" value="ECO:0007669"/>
    <property type="project" value="InterPro"/>
</dbReference>
<keyword evidence="2" id="KW-0645">Protease</keyword>
<organism evidence="2 3">
    <name type="scientific">Trifolium medium</name>
    <dbReference type="NCBI Taxonomy" id="97028"/>
    <lineage>
        <taxon>Eukaryota</taxon>
        <taxon>Viridiplantae</taxon>
        <taxon>Streptophyta</taxon>
        <taxon>Embryophyta</taxon>
        <taxon>Tracheophyta</taxon>
        <taxon>Spermatophyta</taxon>
        <taxon>Magnoliopsida</taxon>
        <taxon>eudicotyledons</taxon>
        <taxon>Gunneridae</taxon>
        <taxon>Pentapetalae</taxon>
        <taxon>rosids</taxon>
        <taxon>fabids</taxon>
        <taxon>Fabales</taxon>
        <taxon>Fabaceae</taxon>
        <taxon>Papilionoideae</taxon>
        <taxon>50 kb inversion clade</taxon>
        <taxon>NPAAA clade</taxon>
        <taxon>Hologalegina</taxon>
        <taxon>IRL clade</taxon>
        <taxon>Trifolieae</taxon>
        <taxon>Trifolium</taxon>
    </lineage>
</organism>
<comment type="caution">
    <text evidence="2">The sequence shown here is derived from an EMBL/GenBank/DDBJ whole genome shotgun (WGS) entry which is preliminary data.</text>
</comment>
<dbReference type="Gene3D" id="3.40.50.1820">
    <property type="entry name" value="alpha/beta hydrolase"/>
    <property type="match status" value="1"/>
</dbReference>
<name>A0A392PEY5_9FABA</name>
<evidence type="ECO:0000313" key="2">
    <source>
        <dbReference type="EMBL" id="MCI10671.1"/>
    </source>
</evidence>
<evidence type="ECO:0000313" key="3">
    <source>
        <dbReference type="Proteomes" id="UP000265520"/>
    </source>
</evidence>
<keyword evidence="2" id="KW-0121">Carboxypeptidase</keyword>
<accession>A0A392PEY5</accession>
<evidence type="ECO:0000256" key="1">
    <source>
        <dbReference type="ARBA" id="ARBA00009431"/>
    </source>
</evidence>
<keyword evidence="2" id="KW-0378">Hydrolase</keyword>
<dbReference type="InterPro" id="IPR029058">
    <property type="entry name" value="AB_hydrolase_fold"/>
</dbReference>
<proteinExistence type="inferred from homology"/>
<dbReference type="EMBL" id="LXQA010077163">
    <property type="protein sequence ID" value="MCI10671.1"/>
    <property type="molecule type" value="Genomic_DNA"/>
</dbReference>
<dbReference type="Proteomes" id="UP000265520">
    <property type="component" value="Unassembled WGS sequence"/>
</dbReference>
<dbReference type="Pfam" id="PF00450">
    <property type="entry name" value="Peptidase_S10"/>
    <property type="match status" value="1"/>
</dbReference>
<reference evidence="2 3" key="1">
    <citation type="journal article" date="2018" name="Front. Plant Sci.">
        <title>Red Clover (Trifolium pratense) and Zigzag Clover (T. medium) - A Picture of Genomic Similarities and Differences.</title>
        <authorList>
            <person name="Dluhosova J."/>
            <person name="Istvanek J."/>
            <person name="Nedelnik J."/>
            <person name="Repkova J."/>
        </authorList>
    </citation>
    <scope>NUCLEOTIDE SEQUENCE [LARGE SCALE GENOMIC DNA]</scope>
    <source>
        <strain evidence="3">cv. 10/8</strain>
        <tissue evidence="2">Leaf</tissue>
    </source>
</reference>